<feature type="domain" description="Gamma-glutamylcyclotransferase AIG2-like" evidence="4">
    <location>
        <begin position="43"/>
        <end position="130"/>
    </location>
</feature>
<dbReference type="PANTHER" id="PTHR31544:SF2">
    <property type="entry name" value="AIG2-LIKE PROTEIN D"/>
    <property type="match status" value="1"/>
</dbReference>
<dbReference type="EMBL" id="JAIZPD010000003">
    <property type="protein sequence ID" value="KAH0965191.1"/>
    <property type="molecule type" value="Genomic_DNA"/>
</dbReference>
<organism evidence="5 6">
    <name type="scientific">Hirsutella rhossiliensis</name>
    <dbReference type="NCBI Taxonomy" id="111463"/>
    <lineage>
        <taxon>Eukaryota</taxon>
        <taxon>Fungi</taxon>
        <taxon>Dikarya</taxon>
        <taxon>Ascomycota</taxon>
        <taxon>Pezizomycotina</taxon>
        <taxon>Sordariomycetes</taxon>
        <taxon>Hypocreomycetidae</taxon>
        <taxon>Hypocreales</taxon>
        <taxon>Ophiocordycipitaceae</taxon>
        <taxon>Hirsutella</taxon>
    </lineage>
</organism>
<evidence type="ECO:0000256" key="3">
    <source>
        <dbReference type="ARBA" id="ARBA00030602"/>
    </source>
</evidence>
<proteinExistence type="inferred from homology"/>
<dbReference type="InterPro" id="IPR013024">
    <property type="entry name" value="GGCT-like"/>
</dbReference>
<reference evidence="5" key="1">
    <citation type="submission" date="2021-09" db="EMBL/GenBank/DDBJ databases">
        <title>A high-quality genome of the endoparasitic fungus Hirsutella rhossiliensis with a comparison of Hirsutella genomes reveals transposable elements contributing to genome size variation.</title>
        <authorList>
            <person name="Lin R."/>
            <person name="Jiao Y."/>
            <person name="Sun X."/>
            <person name="Ling J."/>
            <person name="Xie B."/>
            <person name="Cheng X."/>
        </authorList>
    </citation>
    <scope>NUCLEOTIDE SEQUENCE</scope>
    <source>
        <strain evidence="5">HR02</strain>
    </source>
</reference>
<protein>
    <recommendedName>
        <fullName evidence="3">Putative gamma-glutamylcyclotransferase</fullName>
    </recommendedName>
</protein>
<accession>A0A9P8SJR6</accession>
<evidence type="ECO:0000313" key="5">
    <source>
        <dbReference type="EMBL" id="KAH0965191.1"/>
    </source>
</evidence>
<sequence length="175" mass="20170">MVRTKPNKTTTGHVLTMAGTLMAPEVFFSVCYGDDWPPKAIRDLHTFTPAILNGYCRHRVQLADYPAVVPQEGHSVRGVYATGLTDANMQKLDYFEGDEYERVKATVQLLEKKGDDQAVSETKETFVYAFLFPECLERREWDFEEFRRDKMKMWTRNRLGYDDALDDREGANGVL</sequence>
<name>A0A9P8SJR6_9HYPO</name>
<evidence type="ECO:0000313" key="6">
    <source>
        <dbReference type="Proteomes" id="UP000824596"/>
    </source>
</evidence>
<dbReference type="AlphaFoldDB" id="A0A9P8SJR6"/>
<dbReference type="OrthoDB" id="1044435at2759"/>
<comment type="similarity">
    <text evidence="1">Belongs to the gamma-glutamylcyclotransferase family.</text>
</comment>
<dbReference type="GeneID" id="68352336"/>
<evidence type="ECO:0000256" key="2">
    <source>
        <dbReference type="ARBA" id="ARBA00022679"/>
    </source>
</evidence>
<keyword evidence="6" id="KW-1185">Reference proteome</keyword>
<evidence type="ECO:0000259" key="4">
    <source>
        <dbReference type="Pfam" id="PF06094"/>
    </source>
</evidence>
<dbReference type="PANTHER" id="PTHR31544">
    <property type="entry name" value="AIG2-LIKE PROTEIN D"/>
    <property type="match status" value="1"/>
</dbReference>
<dbReference type="InterPro" id="IPR045038">
    <property type="entry name" value="AIG2-like"/>
</dbReference>
<dbReference type="SUPFAM" id="SSF110857">
    <property type="entry name" value="Gamma-glutamyl cyclotransferase-like"/>
    <property type="match status" value="1"/>
</dbReference>
<dbReference type="InterPro" id="IPR009288">
    <property type="entry name" value="AIG2-like_dom"/>
</dbReference>
<gene>
    <name evidence="5" type="ORF">HRG_03207</name>
</gene>
<dbReference type="Pfam" id="PF06094">
    <property type="entry name" value="GGACT"/>
    <property type="match status" value="1"/>
</dbReference>
<evidence type="ECO:0000256" key="1">
    <source>
        <dbReference type="ARBA" id="ARBA00008861"/>
    </source>
</evidence>
<comment type="caution">
    <text evidence="5">The sequence shown here is derived from an EMBL/GenBank/DDBJ whole genome shotgun (WGS) entry which is preliminary data.</text>
</comment>
<dbReference type="Proteomes" id="UP000824596">
    <property type="component" value="Unassembled WGS sequence"/>
</dbReference>
<dbReference type="CDD" id="cd06661">
    <property type="entry name" value="GGCT_like"/>
    <property type="match status" value="1"/>
</dbReference>
<dbReference type="Gene3D" id="3.10.490.10">
    <property type="entry name" value="Gamma-glutamyl cyclotransferase-like"/>
    <property type="match status" value="1"/>
</dbReference>
<keyword evidence="2" id="KW-0808">Transferase</keyword>
<dbReference type="RefSeq" id="XP_044722704.1">
    <property type="nucleotide sequence ID" value="XM_044861678.1"/>
</dbReference>
<dbReference type="GO" id="GO:0016740">
    <property type="term" value="F:transferase activity"/>
    <property type="evidence" value="ECO:0007669"/>
    <property type="project" value="UniProtKB-KW"/>
</dbReference>
<dbReference type="InterPro" id="IPR036568">
    <property type="entry name" value="GGCT-like_sf"/>
</dbReference>